<organism evidence="2 3">
    <name type="scientific">Oxalobacter paraformigenes</name>
    <dbReference type="NCBI Taxonomy" id="556268"/>
    <lineage>
        <taxon>Bacteria</taxon>
        <taxon>Pseudomonadati</taxon>
        <taxon>Pseudomonadota</taxon>
        <taxon>Betaproteobacteria</taxon>
        <taxon>Burkholderiales</taxon>
        <taxon>Oxalobacteraceae</taxon>
        <taxon>Oxalobacter</taxon>
    </lineage>
</organism>
<evidence type="ECO:0000313" key="2">
    <source>
        <dbReference type="EMBL" id="EEO27324.2"/>
    </source>
</evidence>
<gene>
    <name evidence="2" type="ORF">OFAG_00477</name>
</gene>
<dbReference type="PANTHER" id="PTHR43000">
    <property type="entry name" value="DTDP-D-GLUCOSE 4,6-DEHYDRATASE-RELATED"/>
    <property type="match status" value="1"/>
</dbReference>
<dbReference type="RefSeq" id="WP_020995239.1">
    <property type="nucleotide sequence ID" value="NZ_KI392031.1"/>
</dbReference>
<proteinExistence type="predicted"/>
<comment type="caution">
    <text evidence="2">The sequence shown here is derived from an EMBL/GenBank/DDBJ whole genome shotgun (WGS) entry which is preliminary data.</text>
</comment>
<feature type="non-terminal residue" evidence="2">
    <location>
        <position position="164"/>
    </location>
</feature>
<dbReference type="EMBL" id="ACDP02000027">
    <property type="protein sequence ID" value="EEO27324.2"/>
    <property type="molecule type" value="Genomic_DNA"/>
</dbReference>
<evidence type="ECO:0000313" key="3">
    <source>
        <dbReference type="Proteomes" id="UP000003973"/>
    </source>
</evidence>
<reference evidence="2" key="1">
    <citation type="submission" date="2011-10" db="EMBL/GenBank/DDBJ databases">
        <title>The Genome Sequence of Oxalobacter formigenes HOxBLS.</title>
        <authorList>
            <consortium name="The Broad Institute Genome Sequencing Platform"/>
            <person name="Earl A."/>
            <person name="Ward D."/>
            <person name="Feldgarden M."/>
            <person name="Gevers D."/>
            <person name="Allison M.J."/>
            <person name="Humphrey S."/>
            <person name="Young S.K."/>
            <person name="Zeng Q."/>
            <person name="Gargeya S."/>
            <person name="Fitzgerald M."/>
            <person name="Haas B."/>
            <person name="Abouelleil A."/>
            <person name="Alvarado L."/>
            <person name="Arachchi H.M."/>
            <person name="Berlin A."/>
            <person name="Brown A."/>
            <person name="Chapman S.B."/>
            <person name="Chen Z."/>
            <person name="Dunbar C."/>
            <person name="Freedman E."/>
            <person name="Gearin G."/>
            <person name="Goldberg J."/>
            <person name="Griggs A."/>
            <person name="Gujja S."/>
            <person name="Heiman D."/>
            <person name="Howarth C."/>
            <person name="Larson L."/>
            <person name="Lui A."/>
            <person name="MacDonald P.J.P."/>
            <person name="Montmayeur A."/>
            <person name="Murphy C."/>
            <person name="Neiman D."/>
            <person name="Pearson M."/>
            <person name="Priest M."/>
            <person name="Roberts A."/>
            <person name="Saif S."/>
            <person name="Shea T."/>
            <person name="Shenoy N."/>
            <person name="Sisk P."/>
            <person name="Stolte C."/>
            <person name="Sykes S."/>
            <person name="Wortman J."/>
            <person name="Nusbaum C."/>
            <person name="Birren B."/>
        </authorList>
    </citation>
    <scope>NUCLEOTIDE SEQUENCE [LARGE SCALE GENOMIC DNA]</scope>
    <source>
        <strain evidence="2">HOxBLS</strain>
    </source>
</reference>
<dbReference type="Gene3D" id="3.40.50.720">
    <property type="entry name" value="NAD(P)-binding Rossmann-like Domain"/>
    <property type="match status" value="1"/>
</dbReference>
<dbReference type="Pfam" id="PF16363">
    <property type="entry name" value="GDP_Man_Dehyd"/>
    <property type="match status" value="1"/>
</dbReference>
<dbReference type="InterPro" id="IPR036291">
    <property type="entry name" value="NAD(P)-bd_dom_sf"/>
</dbReference>
<dbReference type="Proteomes" id="UP000003973">
    <property type="component" value="Unassembled WGS sequence"/>
</dbReference>
<dbReference type="eggNOG" id="COG1088">
    <property type="taxonomic scope" value="Bacteria"/>
</dbReference>
<protein>
    <submittedName>
        <fullName evidence="2">dTDP-glucose 4,6-dehydratase</fullName>
    </submittedName>
</protein>
<dbReference type="AlphaFoldDB" id="C3X288"/>
<feature type="domain" description="NAD(P)-binding" evidence="1">
    <location>
        <begin position="5"/>
        <end position="164"/>
    </location>
</feature>
<dbReference type="SUPFAM" id="SSF51735">
    <property type="entry name" value="NAD(P)-binding Rossmann-fold domains"/>
    <property type="match status" value="1"/>
</dbReference>
<name>C3X288_9BURK</name>
<sequence length="164" mass="18530">MKSILITGGAGFIGSNFVPYFAQKYPDYFVVNLDKLTYAGNLENLSECLSMDNYHFIEGDICNQDLVKSLFQKYDIRGVIHFAAESHVDNSINGPRTFMETNIMGTFNLIESARCYWMTAPGEYREGCETCRFHHISTDEVYGTLGETGYFAETTPYAPNSPYS</sequence>
<keyword evidence="3" id="KW-1185">Reference proteome</keyword>
<dbReference type="InterPro" id="IPR016040">
    <property type="entry name" value="NAD(P)-bd_dom"/>
</dbReference>
<accession>C3X288</accession>
<dbReference type="HOGENOM" id="CLU_007383_1_11_4"/>
<evidence type="ECO:0000259" key="1">
    <source>
        <dbReference type="Pfam" id="PF16363"/>
    </source>
</evidence>